<dbReference type="InterPro" id="IPR028586">
    <property type="entry name" value="AK3/Ak4_mitochondrial"/>
</dbReference>
<feature type="region of interest" description="LID" evidence="5">
    <location>
        <begin position="174"/>
        <end position="211"/>
    </location>
</feature>
<feature type="binding site" evidence="5">
    <location>
        <position position="43"/>
    </location>
    <ligand>
        <name>AMP</name>
        <dbReference type="ChEBI" id="CHEBI:456215"/>
    </ligand>
</feature>
<reference evidence="7 8" key="1">
    <citation type="submission" date="2016-06" db="EMBL/GenBank/DDBJ databases">
        <authorList>
            <person name="Kjaerup R.B."/>
            <person name="Dalgaard T.S."/>
            <person name="Juul-Madsen H.R."/>
        </authorList>
    </citation>
    <scope>NUCLEOTIDE SEQUENCE [LARGE SCALE GENOMIC DNA]</scope>
    <source>
        <strain evidence="7 8">Pb300</strain>
    </source>
</reference>
<dbReference type="VEuPathDB" id="FungiDB:PADG_07806"/>
<dbReference type="PANTHER" id="PTHR23359">
    <property type="entry name" value="NUCLEOTIDE KINASE"/>
    <property type="match status" value="1"/>
</dbReference>
<gene>
    <name evidence="5" type="primary">ADK2</name>
    <name evidence="7" type="ORF">ACO22_07832</name>
</gene>
<dbReference type="GO" id="GO:0004017">
    <property type="term" value="F:AMP kinase activity"/>
    <property type="evidence" value="ECO:0007669"/>
    <property type="project" value="InterPro"/>
</dbReference>
<evidence type="ECO:0000259" key="6">
    <source>
        <dbReference type="Pfam" id="PF05191"/>
    </source>
</evidence>
<feature type="binding site" evidence="5">
    <location>
        <begin position="21"/>
        <end position="26"/>
    </location>
    <ligand>
        <name>GTP</name>
        <dbReference type="ChEBI" id="CHEBI:37565"/>
    </ligand>
</feature>
<feature type="domain" description="Adenylate kinase active site lid" evidence="6">
    <location>
        <begin position="175"/>
        <end position="210"/>
    </location>
</feature>
<dbReference type="Pfam" id="PF00406">
    <property type="entry name" value="ADK"/>
    <property type="match status" value="2"/>
</dbReference>
<evidence type="ECO:0000313" key="7">
    <source>
        <dbReference type="EMBL" id="ODH12865.1"/>
    </source>
</evidence>
<evidence type="ECO:0000256" key="2">
    <source>
        <dbReference type="ARBA" id="ARBA00022741"/>
    </source>
</evidence>
<keyword evidence="1 5" id="KW-0808">Transferase</keyword>
<feature type="region of interest" description="NMPbind" evidence="5">
    <location>
        <begin position="42"/>
        <end position="71"/>
    </location>
</feature>
<dbReference type="Gene3D" id="3.40.50.300">
    <property type="entry name" value="P-loop containing nucleotide triphosphate hydrolases"/>
    <property type="match status" value="1"/>
</dbReference>
<feature type="binding site" evidence="5">
    <location>
        <position position="48"/>
    </location>
    <ligand>
        <name>AMP</name>
        <dbReference type="ChEBI" id="CHEBI:456215"/>
    </ligand>
</feature>
<dbReference type="PRINTS" id="PR00094">
    <property type="entry name" value="ADENYLTKNASE"/>
</dbReference>
<evidence type="ECO:0000256" key="5">
    <source>
        <dbReference type="HAMAP-Rule" id="MF_03169"/>
    </source>
</evidence>
<feature type="binding site" evidence="5">
    <location>
        <begin position="138"/>
        <end position="141"/>
    </location>
    <ligand>
        <name>AMP</name>
        <dbReference type="ChEBI" id="CHEBI:456215"/>
    </ligand>
</feature>
<dbReference type="Proteomes" id="UP000242814">
    <property type="component" value="Unassembled WGS sequence"/>
</dbReference>
<dbReference type="GO" id="GO:0005759">
    <property type="term" value="C:mitochondrial matrix"/>
    <property type="evidence" value="ECO:0007669"/>
    <property type="project" value="UniProtKB-SubCell"/>
</dbReference>
<feature type="binding site" evidence="5">
    <location>
        <position position="248"/>
    </location>
    <ligand>
        <name>GTP</name>
        <dbReference type="ChEBI" id="CHEBI:37565"/>
    </ligand>
</feature>
<proteinExistence type="inferred from homology"/>
<feature type="binding site" evidence="5">
    <location>
        <position position="208"/>
    </location>
    <ligand>
        <name>AMP</name>
        <dbReference type="ChEBI" id="CHEBI:456215"/>
    </ligand>
</feature>
<feature type="binding site" evidence="5">
    <location>
        <position position="175"/>
    </location>
    <ligand>
        <name>GTP</name>
        <dbReference type="ChEBI" id="CHEBI:37565"/>
    </ligand>
</feature>
<keyword evidence="2 5" id="KW-0547">Nucleotide-binding</keyword>
<evidence type="ECO:0000256" key="1">
    <source>
        <dbReference type="ARBA" id="ARBA00022679"/>
    </source>
</evidence>
<dbReference type="InterPro" id="IPR027417">
    <property type="entry name" value="P-loop_NTPase"/>
</dbReference>
<dbReference type="HAMAP" id="MF_03169">
    <property type="entry name" value="Adenylate_kinase_AK3"/>
    <property type="match status" value="1"/>
</dbReference>
<dbReference type="EC" id="2.7.4.10" evidence="5"/>
<protein>
    <recommendedName>
        <fullName evidence="5">GTP:AMP phosphotransferase, mitochondrial</fullName>
        <ecNumber evidence="5">2.7.4.10</ecNumber>
    </recommendedName>
    <alternativeName>
        <fullName evidence="5">Adenylate kinase 3</fullName>
        <shortName evidence="5">AK 3</shortName>
    </alternativeName>
</protein>
<dbReference type="GO" id="GO:0046041">
    <property type="term" value="P:ITP metabolic process"/>
    <property type="evidence" value="ECO:0007669"/>
    <property type="project" value="UniProtKB-UniRule"/>
</dbReference>
<dbReference type="InterPro" id="IPR000850">
    <property type="entry name" value="Adenylat/UMP-CMP_kin"/>
</dbReference>
<dbReference type="AlphaFoldDB" id="A0A1D2J3K8"/>
<evidence type="ECO:0000256" key="3">
    <source>
        <dbReference type="ARBA" id="ARBA00022777"/>
    </source>
</evidence>
<dbReference type="HAMAP" id="MF_00235">
    <property type="entry name" value="Adenylate_kinase_Adk"/>
    <property type="match status" value="1"/>
</dbReference>
<feature type="binding site" evidence="5">
    <location>
        <position position="145"/>
    </location>
    <ligand>
        <name>AMP</name>
        <dbReference type="ChEBI" id="CHEBI:456215"/>
    </ligand>
</feature>
<comment type="function">
    <text evidence="5">Involved in maintaining the homeostasis of cellular nucleotides by catalyzing the interconversion of nucleoside phosphates. Has GTP:AMP phosphotransferase and ITP:AMP phosphotransferase activities.</text>
</comment>
<dbReference type="SUPFAM" id="SSF57774">
    <property type="entry name" value="Microbial and mitochondrial ADK, insert 'zinc finger' domain"/>
    <property type="match status" value="1"/>
</dbReference>
<comment type="caution">
    <text evidence="7">The sequence shown here is derived from an EMBL/GenBank/DDBJ whole genome shotgun (WGS) entry which is preliminary data.</text>
</comment>
<sequence length="264" mass="28692">MTRATKQLKKAARIILIGAPGVGKGTQTERLIKRYPQLASISSGDLLRQNVRRKTPLGLKAESTILAGDLVPDNIILELISSELSSKGWLSALPTTSTASPAATPLAAAAAAATSPAPPTTTPATPILNPSASFILDGFPRTATQATSLDRLIPINLVVHLLTPPAVIISRIASRWVHAPSGRVYNTDFNAPKVAGKDDITGEPLVQREDDSVETWRQRLRKFEETSRSLLEHYEKRGCLWRVEGDSSDEISPKLFEEIERRFA</sequence>
<dbReference type="InterPro" id="IPR036193">
    <property type="entry name" value="ADK_active_lid_dom_sf"/>
</dbReference>
<comment type="subunit">
    <text evidence="5">Monomer.</text>
</comment>
<feature type="binding site" evidence="5">
    <location>
        <position position="219"/>
    </location>
    <ligand>
        <name>AMP</name>
        <dbReference type="ChEBI" id="CHEBI:456215"/>
    </ligand>
</feature>
<dbReference type="GO" id="GO:0046039">
    <property type="term" value="P:GTP metabolic process"/>
    <property type="evidence" value="ECO:0007669"/>
    <property type="project" value="UniProtKB-UniRule"/>
</dbReference>
<dbReference type="Pfam" id="PF05191">
    <property type="entry name" value="ADK_lid"/>
    <property type="match status" value="1"/>
</dbReference>
<dbReference type="GO" id="GO:0005524">
    <property type="term" value="F:ATP binding"/>
    <property type="evidence" value="ECO:0007669"/>
    <property type="project" value="InterPro"/>
</dbReference>
<dbReference type="PROSITE" id="PS00113">
    <property type="entry name" value="ADENYLATE_KINASE"/>
    <property type="match status" value="1"/>
</dbReference>
<dbReference type="GO" id="GO:0046033">
    <property type="term" value="P:AMP metabolic process"/>
    <property type="evidence" value="ECO:0007669"/>
    <property type="project" value="UniProtKB-UniRule"/>
</dbReference>
<dbReference type="GO" id="GO:0005525">
    <property type="term" value="F:GTP binding"/>
    <property type="evidence" value="ECO:0007669"/>
    <property type="project" value="UniProtKB-KW"/>
</dbReference>
<keyword evidence="3 5" id="KW-0418">Kinase</keyword>
<dbReference type="GO" id="GO:0046899">
    <property type="term" value="F:nucleoside triphosphate adenylate kinase activity"/>
    <property type="evidence" value="ECO:0007669"/>
    <property type="project" value="UniProtKB-UniRule"/>
</dbReference>
<keyword evidence="4 5" id="KW-0496">Mitochondrion</keyword>
<comment type="domain">
    <text evidence="5">Consists of three domains, a large central CORE domain and two small peripheral domains, NMPbind and LID, which undergo movements during catalysis. The LID domain closes over the site of phosphoryl transfer upon GTP binding. Assembling and dissambling the active center during each catalytic cycle provides an effective means to prevent GTP hydrolysis.</text>
</comment>
<accession>A0A1D2J3K8</accession>
<comment type="catalytic activity">
    <reaction evidence="5">
        <text>a ribonucleoside 5'-triphosphate + AMP = a ribonucleoside 5'-diphosphate + ADP</text>
        <dbReference type="Rhea" id="RHEA:13749"/>
        <dbReference type="ChEBI" id="CHEBI:57930"/>
        <dbReference type="ChEBI" id="CHEBI:61557"/>
        <dbReference type="ChEBI" id="CHEBI:456215"/>
        <dbReference type="ChEBI" id="CHEBI:456216"/>
        <dbReference type="EC" id="2.7.4.10"/>
    </reaction>
</comment>
<dbReference type="InterPro" id="IPR007862">
    <property type="entry name" value="Adenylate_kinase_lid-dom"/>
</dbReference>
<dbReference type="EMBL" id="LZYO01000702">
    <property type="protein sequence ID" value="ODH12865.1"/>
    <property type="molecule type" value="Genomic_DNA"/>
</dbReference>
<dbReference type="GO" id="GO:0006172">
    <property type="term" value="P:ADP biosynthetic process"/>
    <property type="evidence" value="ECO:0007669"/>
    <property type="project" value="UniProtKB-UniRule"/>
</dbReference>
<organism evidence="7 8">
    <name type="scientific">Paracoccidioides brasiliensis</name>
    <dbReference type="NCBI Taxonomy" id="121759"/>
    <lineage>
        <taxon>Eukaryota</taxon>
        <taxon>Fungi</taxon>
        <taxon>Dikarya</taxon>
        <taxon>Ascomycota</taxon>
        <taxon>Pezizomycotina</taxon>
        <taxon>Eurotiomycetes</taxon>
        <taxon>Eurotiomycetidae</taxon>
        <taxon>Onygenales</taxon>
        <taxon>Ajellomycetaceae</taxon>
        <taxon>Paracoccidioides</taxon>
    </lineage>
</organism>
<feature type="binding site" evidence="5">
    <location>
        <begin position="184"/>
        <end position="185"/>
    </location>
    <ligand>
        <name>GTP</name>
        <dbReference type="ChEBI" id="CHEBI:37565"/>
    </ligand>
</feature>
<evidence type="ECO:0000313" key="8">
    <source>
        <dbReference type="Proteomes" id="UP000242814"/>
    </source>
</evidence>
<evidence type="ECO:0000256" key="4">
    <source>
        <dbReference type="ARBA" id="ARBA00023128"/>
    </source>
</evidence>
<dbReference type="SUPFAM" id="SSF52540">
    <property type="entry name" value="P-loop containing nucleoside triphosphate hydrolases"/>
    <property type="match status" value="1"/>
</dbReference>
<dbReference type="CDD" id="cd01428">
    <property type="entry name" value="ADK"/>
    <property type="match status" value="1"/>
</dbReference>
<feature type="binding site" evidence="5">
    <location>
        <begin position="69"/>
        <end position="71"/>
    </location>
    <ligand>
        <name>AMP</name>
        <dbReference type="ChEBI" id="CHEBI:456215"/>
    </ligand>
</feature>
<comment type="similarity">
    <text evidence="5">Belongs to the adenylate kinase family. AK3 subfamily.</text>
</comment>
<comment type="subcellular location">
    <subcellularLocation>
        <location evidence="5">Mitochondrion matrix</location>
    </subcellularLocation>
</comment>
<dbReference type="InterPro" id="IPR033690">
    <property type="entry name" value="Adenylat_kinase_CS"/>
</dbReference>
<dbReference type="VEuPathDB" id="FungiDB:PABG_06164"/>
<name>A0A1D2J3K8_PARBR</name>
<keyword evidence="5" id="KW-0342">GTP-binding</keyword>